<comment type="caution">
    <text evidence="12">The sequence shown here is derived from an EMBL/GenBank/DDBJ whole genome shotgun (WGS) entry which is preliminary data.</text>
</comment>
<evidence type="ECO:0000313" key="12">
    <source>
        <dbReference type="EMBL" id="RBO98004.1"/>
    </source>
</evidence>
<dbReference type="UniPathway" id="UPA00618">
    <property type="reaction ID" value="UER00674"/>
</dbReference>
<feature type="domain" description="Alpha-glycerophosphate oxidase C-terminal" evidence="11">
    <location>
        <begin position="404"/>
        <end position="532"/>
    </location>
</feature>
<comment type="pathway">
    <text evidence="2">Polyol metabolism; glycerol degradation via glycerol kinase pathway; glycerone phosphate from sn-glycerol 3-phosphate (aerobic route): step 1/1.</text>
</comment>
<dbReference type="InterPro" id="IPR036188">
    <property type="entry name" value="FAD/NAD-bd_sf"/>
</dbReference>
<dbReference type="Pfam" id="PF01266">
    <property type="entry name" value="DAO"/>
    <property type="match status" value="1"/>
</dbReference>
<evidence type="ECO:0000256" key="7">
    <source>
        <dbReference type="ARBA" id="ARBA00023002"/>
    </source>
</evidence>
<dbReference type="GO" id="GO:0046168">
    <property type="term" value="P:glycerol-3-phosphate catabolic process"/>
    <property type="evidence" value="ECO:0007669"/>
    <property type="project" value="TreeGrafter"/>
</dbReference>
<reference evidence="12 13" key="1">
    <citation type="submission" date="2018-06" db="EMBL/GenBank/DDBJ databases">
        <title>Genomic Encyclopedia of Type Strains, Phase IV (KMG-IV): sequencing the most valuable type-strain genomes for metagenomic binning, comparative biology and taxonomic classification.</title>
        <authorList>
            <person name="Goeker M."/>
        </authorList>
    </citation>
    <scope>NUCLEOTIDE SEQUENCE [LARGE SCALE GENOMIC DNA]</scope>
    <source>
        <strain evidence="12 13">DSM 15140</strain>
    </source>
</reference>
<evidence type="ECO:0000256" key="2">
    <source>
        <dbReference type="ARBA" id="ARBA00004977"/>
    </source>
</evidence>
<evidence type="ECO:0000256" key="3">
    <source>
        <dbReference type="ARBA" id="ARBA00007330"/>
    </source>
</evidence>
<keyword evidence="13" id="KW-1185">Reference proteome</keyword>
<dbReference type="EMBL" id="QNRI01000006">
    <property type="protein sequence ID" value="RBO98004.1"/>
    <property type="molecule type" value="Genomic_DNA"/>
</dbReference>
<protein>
    <recommendedName>
        <fullName evidence="9">Glycerol-3-phosphate dehydrogenase</fullName>
        <ecNumber evidence="9">1.1.5.3</ecNumber>
    </recommendedName>
</protein>
<evidence type="ECO:0000256" key="9">
    <source>
        <dbReference type="RuleBase" id="RU361217"/>
    </source>
</evidence>
<dbReference type="PANTHER" id="PTHR11985">
    <property type="entry name" value="GLYCEROL-3-PHOSPHATE DEHYDROGENASE"/>
    <property type="match status" value="1"/>
</dbReference>
<dbReference type="PROSITE" id="PS00977">
    <property type="entry name" value="FAD_G3PDH_1"/>
    <property type="match status" value="1"/>
</dbReference>
<evidence type="ECO:0000256" key="1">
    <source>
        <dbReference type="ARBA" id="ARBA00001974"/>
    </source>
</evidence>
<dbReference type="InterPro" id="IPR000447">
    <property type="entry name" value="G3P_DH_FAD-dep"/>
</dbReference>
<dbReference type="Gene3D" id="3.30.9.10">
    <property type="entry name" value="D-Amino Acid Oxidase, subunit A, domain 2"/>
    <property type="match status" value="1"/>
</dbReference>
<proteinExistence type="inferred from homology"/>
<name>A0A366E958_9BACI</name>
<dbReference type="RefSeq" id="WP_113868844.1">
    <property type="nucleotide sequence ID" value="NZ_BAABQN010000008.1"/>
</dbReference>
<dbReference type="Pfam" id="PF16901">
    <property type="entry name" value="DAO_C"/>
    <property type="match status" value="1"/>
</dbReference>
<dbReference type="STRING" id="200904.GCA_900168775_00842"/>
<evidence type="ECO:0000313" key="13">
    <source>
        <dbReference type="Proteomes" id="UP000252254"/>
    </source>
</evidence>
<dbReference type="Gene3D" id="1.10.8.870">
    <property type="entry name" value="Alpha-glycerophosphate oxidase, cap domain"/>
    <property type="match status" value="1"/>
</dbReference>
<accession>A0A366E958</accession>
<dbReference type="Gene3D" id="3.50.50.60">
    <property type="entry name" value="FAD/NAD(P)-binding domain"/>
    <property type="match status" value="1"/>
</dbReference>
<dbReference type="PANTHER" id="PTHR11985:SF35">
    <property type="entry name" value="ANAEROBIC GLYCEROL-3-PHOSPHATE DEHYDROGENASE SUBUNIT A"/>
    <property type="match status" value="1"/>
</dbReference>
<sequence length="545" mass="61470">MLKFSNMYRDEIKHTLMNQQFDVLVIGGGINGSGIALDATARGLKVAVVEMQDFASGSSSRSSKLFHGTQVDLREGNIKRATELAKENSILVENGPHITQPIQMLVPFDKHSNFKKWTTRIGLSMLERAASLPKQDHQHFSKQATKQKEPLLNQDQLLGSRYDIAYATDDARLTLEVLKKAVQLGATALNYLKVIQLIYDAHGTIIGVEVEDQITGDTGVISARKVVNATGPWLDDLQELAKEGNRFVLTKSVHLVFDRSTFPIQQAICFTHTDGNRIVAIPREGKVHVGPSEVCYGVHEVGYPGVDEADMTYLLEAINAAFSEVNLSKNDIVSSWVGLRSSIFRNKKKPYKPLEKEEIMLHSSSGVILIPTVEMNGFRKNAEIIVDHLVKQFKDEKGILYSSSETKSIPIAGGEVGGSQGFATFKQQQLQQTKDIPIDEATKERYIDRYGKNVEKIWTYYHQYQQSAQNYQVDALLFAELNYTLEEECIYMPLDFFERRTGAIHFHSEVIKRNSDGVIAYLRDKLKWNTEETAYYKRELQLACH</sequence>
<evidence type="ECO:0000256" key="6">
    <source>
        <dbReference type="ARBA" id="ARBA00022827"/>
    </source>
</evidence>
<dbReference type="InterPro" id="IPR038299">
    <property type="entry name" value="DAO_C_sf"/>
</dbReference>
<feature type="domain" description="FAD dependent oxidoreductase" evidence="10">
    <location>
        <begin position="22"/>
        <end position="347"/>
    </location>
</feature>
<keyword evidence="5" id="KW-0319">Glycerol metabolism</keyword>
<keyword evidence="7 9" id="KW-0560">Oxidoreductase</keyword>
<dbReference type="GO" id="GO:0009331">
    <property type="term" value="C:glycerol-3-phosphate dehydrogenase (FAD) complex"/>
    <property type="evidence" value="ECO:0007669"/>
    <property type="project" value="UniProtKB-UniRule"/>
</dbReference>
<keyword evidence="6" id="KW-0274">FAD</keyword>
<dbReference type="Proteomes" id="UP000252254">
    <property type="component" value="Unassembled WGS sequence"/>
</dbReference>
<organism evidence="12 13">
    <name type="scientific">Paraliobacillus ryukyuensis</name>
    <dbReference type="NCBI Taxonomy" id="200904"/>
    <lineage>
        <taxon>Bacteria</taxon>
        <taxon>Bacillati</taxon>
        <taxon>Bacillota</taxon>
        <taxon>Bacilli</taxon>
        <taxon>Bacillales</taxon>
        <taxon>Bacillaceae</taxon>
        <taxon>Paraliobacillus</taxon>
    </lineage>
</organism>
<comment type="similarity">
    <text evidence="3 9">Belongs to the FAD-dependent glycerol-3-phosphate dehydrogenase family.</text>
</comment>
<dbReference type="EC" id="1.1.5.3" evidence="9"/>
<comment type="cofactor">
    <cofactor evidence="1 9">
        <name>FAD</name>
        <dbReference type="ChEBI" id="CHEBI:57692"/>
    </cofactor>
</comment>
<dbReference type="GO" id="GO:0004368">
    <property type="term" value="F:glycerol-3-phosphate dehydrogenase (quinone) activity"/>
    <property type="evidence" value="ECO:0007669"/>
    <property type="project" value="UniProtKB-EC"/>
</dbReference>
<comment type="catalytic activity">
    <reaction evidence="8 9">
        <text>a quinone + sn-glycerol 3-phosphate = dihydroxyacetone phosphate + a quinol</text>
        <dbReference type="Rhea" id="RHEA:18977"/>
        <dbReference type="ChEBI" id="CHEBI:24646"/>
        <dbReference type="ChEBI" id="CHEBI:57597"/>
        <dbReference type="ChEBI" id="CHEBI:57642"/>
        <dbReference type="ChEBI" id="CHEBI:132124"/>
        <dbReference type="EC" id="1.1.5.3"/>
    </reaction>
</comment>
<keyword evidence="4 9" id="KW-0285">Flavoprotein</keyword>
<evidence type="ECO:0000256" key="4">
    <source>
        <dbReference type="ARBA" id="ARBA00022630"/>
    </source>
</evidence>
<gene>
    <name evidence="12" type="ORF">DES48_10623</name>
</gene>
<dbReference type="AlphaFoldDB" id="A0A366E958"/>
<evidence type="ECO:0000256" key="8">
    <source>
        <dbReference type="ARBA" id="ARBA00049055"/>
    </source>
</evidence>
<evidence type="ECO:0000259" key="10">
    <source>
        <dbReference type="Pfam" id="PF01266"/>
    </source>
</evidence>
<dbReference type="GO" id="GO:0019563">
    <property type="term" value="P:glycerol catabolic process"/>
    <property type="evidence" value="ECO:0007669"/>
    <property type="project" value="UniProtKB-UniPathway"/>
</dbReference>
<evidence type="ECO:0000256" key="5">
    <source>
        <dbReference type="ARBA" id="ARBA00022798"/>
    </source>
</evidence>
<dbReference type="SUPFAM" id="SSF51905">
    <property type="entry name" value="FAD/NAD(P)-binding domain"/>
    <property type="match status" value="1"/>
</dbReference>
<dbReference type="OrthoDB" id="9766796at2"/>
<dbReference type="PRINTS" id="PR01001">
    <property type="entry name" value="FADG3PDH"/>
</dbReference>
<evidence type="ECO:0000259" key="11">
    <source>
        <dbReference type="Pfam" id="PF16901"/>
    </source>
</evidence>
<dbReference type="InterPro" id="IPR006076">
    <property type="entry name" value="FAD-dep_OxRdtase"/>
</dbReference>
<dbReference type="InterPro" id="IPR031656">
    <property type="entry name" value="DAO_C"/>
</dbReference>